<keyword evidence="1" id="KW-0812">Transmembrane</keyword>
<sequence>MRQTVDKIHTKFIGAPLRFLRSKGKIKVIFRKRSRRLFSALFDWLLGAGREAAVFIISMVPLVELRGAVPLGAAAGIPWTTLFPLAILGNMLPIPLLLVFGEKLMEWAETLPPLRKFAAAYKKKLLSKSGEVTKYARLGLYLFVAVPLPGTGAWSGALIATLLKMPKTRALLSIFCGVITAGIIMLIASHGVLGVVKMI</sequence>
<comment type="caution">
    <text evidence="2">The sequence shown here is derived from an EMBL/GenBank/DDBJ whole genome shotgun (WGS) entry which is preliminary data.</text>
</comment>
<dbReference type="Proteomes" id="UP000641741">
    <property type="component" value="Unassembled WGS sequence"/>
</dbReference>
<feature type="transmembrane region" description="Helical" evidence="1">
    <location>
        <begin position="82"/>
        <end position="100"/>
    </location>
</feature>
<dbReference type="InterPro" id="IPR009577">
    <property type="entry name" value="Sm_multidrug_ex"/>
</dbReference>
<organism evidence="2 3">
    <name type="scientific">Agathobaculum hominis</name>
    <dbReference type="NCBI Taxonomy" id="2763014"/>
    <lineage>
        <taxon>Bacteria</taxon>
        <taxon>Bacillati</taxon>
        <taxon>Bacillota</taxon>
        <taxon>Clostridia</taxon>
        <taxon>Eubacteriales</taxon>
        <taxon>Butyricicoccaceae</taxon>
        <taxon>Agathobaculum</taxon>
    </lineage>
</organism>
<proteinExistence type="predicted"/>
<feature type="transmembrane region" description="Helical" evidence="1">
    <location>
        <begin position="138"/>
        <end position="160"/>
    </location>
</feature>
<evidence type="ECO:0000313" key="3">
    <source>
        <dbReference type="Proteomes" id="UP000641741"/>
    </source>
</evidence>
<keyword evidence="3" id="KW-1185">Reference proteome</keyword>
<dbReference type="Pfam" id="PF06695">
    <property type="entry name" value="Sm_multidrug_ex"/>
    <property type="match status" value="1"/>
</dbReference>
<dbReference type="PANTHER" id="PTHR36007:SF2">
    <property type="entry name" value="TRANSPORT PROTEIN-RELATED"/>
    <property type="match status" value="1"/>
</dbReference>
<evidence type="ECO:0000313" key="2">
    <source>
        <dbReference type="EMBL" id="MBC5695332.1"/>
    </source>
</evidence>
<accession>A0ABR7GLY8</accession>
<keyword evidence="1" id="KW-1133">Transmembrane helix</keyword>
<reference evidence="2 3" key="1">
    <citation type="submission" date="2020-08" db="EMBL/GenBank/DDBJ databases">
        <title>Genome public.</title>
        <authorList>
            <person name="Liu C."/>
            <person name="Sun Q."/>
        </authorList>
    </citation>
    <scope>NUCLEOTIDE SEQUENCE [LARGE SCALE GENOMIC DNA]</scope>
    <source>
        <strain evidence="2 3">M2</strain>
    </source>
</reference>
<dbReference type="PANTHER" id="PTHR36007">
    <property type="entry name" value="TRANSPORT PROTEIN-RELATED"/>
    <property type="match status" value="1"/>
</dbReference>
<protein>
    <submittedName>
        <fullName evidence="2">Small multi-drug export protein</fullName>
    </submittedName>
</protein>
<evidence type="ECO:0000256" key="1">
    <source>
        <dbReference type="SAM" id="Phobius"/>
    </source>
</evidence>
<name>A0ABR7GLY8_9FIRM</name>
<dbReference type="EMBL" id="JACOPK010000004">
    <property type="protein sequence ID" value="MBC5695332.1"/>
    <property type="molecule type" value="Genomic_DNA"/>
</dbReference>
<gene>
    <name evidence="2" type="ORF">H8S02_05150</name>
</gene>
<feature type="transmembrane region" description="Helical" evidence="1">
    <location>
        <begin position="172"/>
        <end position="196"/>
    </location>
</feature>
<keyword evidence="1" id="KW-0472">Membrane</keyword>
<feature type="transmembrane region" description="Helical" evidence="1">
    <location>
        <begin position="41"/>
        <end position="62"/>
    </location>
</feature>